<reference evidence="1 2" key="1">
    <citation type="journal article" date="2015" name="Genome Announc.">
        <title>Complete Genome Sequence of Methylobacterium aquaticum Strain 22A, Isolated from Racomitrium japonicum Moss.</title>
        <authorList>
            <person name="Tani A."/>
            <person name="Ogura Y."/>
            <person name="Hayashi T."/>
            <person name="Kimbara K."/>
        </authorList>
    </citation>
    <scope>NUCLEOTIDE SEQUENCE [LARGE SCALE GENOMIC DNA]</scope>
    <source>
        <strain evidence="1 2">MA-22A</strain>
        <plasmid evidence="2">Plasmid pMaq22A_2p DNA</plasmid>
    </source>
</reference>
<dbReference type="EMBL" id="AP014706">
    <property type="protein sequence ID" value="BAQ50255.1"/>
    <property type="molecule type" value="Genomic_DNA"/>
</dbReference>
<reference evidence="2" key="2">
    <citation type="submission" date="2015-01" db="EMBL/GenBank/DDBJ databases">
        <title>Complete genome sequence of Methylobacterium aquaticum strain 22A.</title>
        <authorList>
            <person name="Tani A."/>
            <person name="Ogura Y."/>
            <person name="Hayashi T."/>
        </authorList>
    </citation>
    <scope>NUCLEOTIDE SEQUENCE [LARGE SCALE GENOMIC DNA]</scope>
    <source>
        <strain evidence="2">MA-22A</strain>
        <plasmid evidence="2">Plasmid pMaq22A_2p DNA</plasmid>
    </source>
</reference>
<gene>
    <name evidence="1" type="ORF">Maq22A_2p42635</name>
</gene>
<accession>A0A0C6G2E1</accession>
<geneLocation type="plasmid" evidence="2">
    <name>pMaq22A_2p DNA</name>
</geneLocation>
<evidence type="ECO:0000313" key="1">
    <source>
        <dbReference type="EMBL" id="BAQ50255.1"/>
    </source>
</evidence>
<protein>
    <submittedName>
        <fullName evidence="1">Transposase</fullName>
    </submittedName>
</protein>
<dbReference type="AlphaFoldDB" id="A0A0C6G2E1"/>
<dbReference type="Proteomes" id="UP000061432">
    <property type="component" value="Plasmid pMaq22A_2p"/>
</dbReference>
<dbReference type="KEGG" id="maqu:Maq22A_2p42635"/>
<proteinExistence type="predicted"/>
<keyword evidence="1" id="KW-0614">Plasmid</keyword>
<sequence>MAGSCRDGPLSGLAERLRRDRTAVEAALALSWSMSPVEGQINRVKTLKRTMYGRAKLDLLRARVLAA</sequence>
<dbReference type="PATRIC" id="fig|270351.10.peg.7442"/>
<organism evidence="1 2">
    <name type="scientific">Methylobacterium aquaticum</name>
    <dbReference type="NCBI Taxonomy" id="270351"/>
    <lineage>
        <taxon>Bacteria</taxon>
        <taxon>Pseudomonadati</taxon>
        <taxon>Pseudomonadota</taxon>
        <taxon>Alphaproteobacteria</taxon>
        <taxon>Hyphomicrobiales</taxon>
        <taxon>Methylobacteriaceae</taxon>
        <taxon>Methylobacterium</taxon>
    </lineage>
</organism>
<name>A0A0C6G2E1_9HYPH</name>
<evidence type="ECO:0000313" key="2">
    <source>
        <dbReference type="Proteomes" id="UP000061432"/>
    </source>
</evidence>